<dbReference type="InterPro" id="IPR028098">
    <property type="entry name" value="Glyco_trans_4-like_N"/>
</dbReference>
<dbReference type="SUPFAM" id="SSF53756">
    <property type="entry name" value="UDP-Glycosyltransferase/glycogen phosphorylase"/>
    <property type="match status" value="1"/>
</dbReference>
<dbReference type="Pfam" id="PF13579">
    <property type="entry name" value="Glyco_trans_4_4"/>
    <property type="match status" value="1"/>
</dbReference>
<organism evidence="5 6">
    <name type="scientific">Cellulomonas wangleii</name>
    <dbReference type="NCBI Taxonomy" id="2816956"/>
    <lineage>
        <taxon>Bacteria</taxon>
        <taxon>Bacillati</taxon>
        <taxon>Actinomycetota</taxon>
        <taxon>Actinomycetes</taxon>
        <taxon>Micrococcales</taxon>
        <taxon>Cellulomonadaceae</taxon>
        <taxon>Cellulomonas</taxon>
    </lineage>
</organism>
<evidence type="ECO:0000256" key="3">
    <source>
        <dbReference type="ARBA" id="ARBA00022679"/>
    </source>
</evidence>
<dbReference type="RefSeq" id="WP_207341697.1">
    <property type="nucleotide sequence ID" value="NZ_CP074405.1"/>
</dbReference>
<comment type="similarity">
    <text evidence="1">Belongs to the glycosyltransferase group 1 family. Glycosyltransferase 4 subfamily.</text>
</comment>
<sequence>MLGTRGVPACYGGFETAVEEVGRRLVDRGHRVRVYCRGSGTASGSGTGTAGARTYRGMELVTLPAVRRRALETLSHTGLSVAHLLAHRTDVALVFNAANAPLLPVLRAAGIPLATHVDGLEWKRAKWAGAGQRYYRAAEAAAVRWSDALIADAVGIADYYRTEFGVPTTLLSYGAPVLAPQADDAVTALGLVAGGYHLVVARFEPENNVDLLVDGYVRSPARLPLVVVGAAPYAHDYTARVRALVGDDPRVRLIGAVWDQRALDQLYVHALTYAHGHSVGGTNPSLLRAVGAGTATLAYDVSFNREVLGDEGVYVRDAVGVAQAFADAEAAPAATAARGERLRARASRYDWDAVAAGYERLVAALAAHRTPGPAPGARRRHAWSAEAEALPGLAVVP</sequence>
<evidence type="ECO:0000256" key="1">
    <source>
        <dbReference type="ARBA" id="ARBA00009481"/>
    </source>
</evidence>
<feature type="domain" description="Glycosyltransferase subfamily 4-like N-terminal" evidence="4">
    <location>
        <begin position="12"/>
        <end position="168"/>
    </location>
</feature>
<dbReference type="PANTHER" id="PTHR12526:SF640">
    <property type="entry name" value="COLANIC ACID BIOSYNTHESIS GLYCOSYLTRANSFERASE WCAL-RELATED"/>
    <property type="match status" value="1"/>
</dbReference>
<accession>A0ABX8DAZ6</accession>
<dbReference type="Gene3D" id="3.40.50.2000">
    <property type="entry name" value="Glycogen Phosphorylase B"/>
    <property type="match status" value="2"/>
</dbReference>
<protein>
    <submittedName>
        <fullName evidence="5">DUF1972 domain-containing protein</fullName>
    </submittedName>
</protein>
<evidence type="ECO:0000259" key="4">
    <source>
        <dbReference type="Pfam" id="PF13579"/>
    </source>
</evidence>
<evidence type="ECO:0000256" key="2">
    <source>
        <dbReference type="ARBA" id="ARBA00022676"/>
    </source>
</evidence>
<proteinExistence type="inferred from homology"/>
<name>A0ABX8DAZ6_9CELL</name>
<evidence type="ECO:0000313" key="5">
    <source>
        <dbReference type="EMBL" id="QVI64090.1"/>
    </source>
</evidence>
<keyword evidence="2" id="KW-0328">Glycosyltransferase</keyword>
<dbReference type="Pfam" id="PF13692">
    <property type="entry name" value="Glyco_trans_1_4"/>
    <property type="match status" value="1"/>
</dbReference>
<dbReference type="Proteomes" id="UP000677804">
    <property type="component" value="Chromosome"/>
</dbReference>
<gene>
    <name evidence="5" type="ORF">KG103_04675</name>
</gene>
<keyword evidence="3" id="KW-0808">Transferase</keyword>
<evidence type="ECO:0000313" key="6">
    <source>
        <dbReference type="Proteomes" id="UP000677804"/>
    </source>
</evidence>
<reference evidence="5 6" key="1">
    <citation type="submission" date="2021-05" db="EMBL/GenBank/DDBJ databases">
        <title>Novel species in genus Cellulomonas.</title>
        <authorList>
            <person name="Zhang G."/>
        </authorList>
    </citation>
    <scope>NUCLEOTIDE SEQUENCE [LARGE SCALE GENOMIC DNA]</scope>
    <source>
        <strain evidence="6">zg-ZUI222</strain>
    </source>
</reference>
<keyword evidence="6" id="KW-1185">Reference proteome</keyword>
<dbReference type="PANTHER" id="PTHR12526">
    <property type="entry name" value="GLYCOSYLTRANSFERASE"/>
    <property type="match status" value="1"/>
</dbReference>
<dbReference type="EMBL" id="CP074405">
    <property type="protein sequence ID" value="QVI64090.1"/>
    <property type="molecule type" value="Genomic_DNA"/>
</dbReference>